<evidence type="ECO:0000313" key="5">
    <source>
        <dbReference type="EMBL" id="PWN94703.1"/>
    </source>
</evidence>
<dbReference type="RefSeq" id="XP_025594982.1">
    <property type="nucleotide sequence ID" value="XM_025740726.1"/>
</dbReference>
<evidence type="ECO:0000256" key="3">
    <source>
        <dbReference type="ARBA" id="ARBA00023002"/>
    </source>
</evidence>
<evidence type="ECO:0000259" key="4">
    <source>
        <dbReference type="Pfam" id="PF07992"/>
    </source>
</evidence>
<keyword evidence="6" id="KW-1185">Reference proteome</keyword>
<keyword evidence="1" id="KW-0285">Flavoprotein</keyword>
<proteinExistence type="predicted"/>
<dbReference type="EMBL" id="KZ819310">
    <property type="protein sequence ID" value="PWN94703.1"/>
    <property type="molecule type" value="Genomic_DNA"/>
</dbReference>
<feature type="domain" description="FAD/NAD(P)-binding" evidence="4">
    <location>
        <begin position="18"/>
        <end position="287"/>
    </location>
</feature>
<dbReference type="AlphaFoldDB" id="A0A316Z3D8"/>
<dbReference type="InterPro" id="IPR050346">
    <property type="entry name" value="FMO-like"/>
</dbReference>
<sequence length="580" mass="63775">MASKFSSRTALPQRVPARILIVGGGPSGIAALRALLDDHAGAEALPWRRRDVALYERRADVGGVWYLEQDIARYEASLPAGTAQGQWPLHPPSSSTPAWPSPAYPALRGNVLPRFLSFSAAPFPAPSEGETFPTLDETHAYLRNAAQRARANVRCGMEVLGAWELGDNDGWAVRVRDWNEGGAERIEYWDALVVATGWYDAPIYPPVPGLASAVASGLVHHAKWYRTASTYALPRYAARQIVVVGNGNSANDAAAHLAQTTTKERPVLRSVIEAARPVFVSLPDERIRDVPAVKRYVLKEEGGEQTLDLELVDGTVIANTVVLLGVGYEAGTIPWVHLLRNASASPSALDAAFDARSPAAAALYAPLTPPPRLAEARATPGASPTTADADIVDAWPFRLPNLHMHCVHAINPSLSFVGLPVTNTPFVLADLHARYIRCIYERSILLPSSRSARQLDETQRVARLIARRAEVAALDAAMRDDWARAREAGEETALAQAAAPQVGPEAYHVIVSYNEEQLHALHLRAKVVEVRPWLDEVMDSWDDEREKERKGMYERKRETLIRQKKRREEEEKIRALSAKH</sequence>
<dbReference type="InterPro" id="IPR023753">
    <property type="entry name" value="FAD/NAD-binding_dom"/>
</dbReference>
<dbReference type="PANTHER" id="PTHR23023">
    <property type="entry name" value="DIMETHYLANILINE MONOOXYGENASE"/>
    <property type="match status" value="1"/>
</dbReference>
<protein>
    <submittedName>
        <fullName evidence="5">FAD/NAD(P)-binding domain-containing protein</fullName>
    </submittedName>
</protein>
<dbReference type="Pfam" id="PF07992">
    <property type="entry name" value="Pyr_redox_2"/>
    <property type="match status" value="1"/>
</dbReference>
<dbReference type="GO" id="GO:0016491">
    <property type="term" value="F:oxidoreductase activity"/>
    <property type="evidence" value="ECO:0007669"/>
    <property type="project" value="UniProtKB-KW"/>
</dbReference>
<evidence type="ECO:0000256" key="1">
    <source>
        <dbReference type="ARBA" id="ARBA00022630"/>
    </source>
</evidence>
<dbReference type="GeneID" id="37268272"/>
<dbReference type="Proteomes" id="UP000245946">
    <property type="component" value="Unassembled WGS sequence"/>
</dbReference>
<gene>
    <name evidence="5" type="ORF">FA09DRAFT_313319</name>
</gene>
<name>A0A316Z3D8_9BASI</name>
<dbReference type="Gene3D" id="3.50.50.60">
    <property type="entry name" value="FAD/NAD(P)-binding domain"/>
    <property type="match status" value="3"/>
</dbReference>
<keyword evidence="3" id="KW-0560">Oxidoreductase</keyword>
<dbReference type="SUPFAM" id="SSF51905">
    <property type="entry name" value="FAD/NAD(P)-binding domain"/>
    <property type="match status" value="1"/>
</dbReference>
<organism evidence="5 6">
    <name type="scientific">Tilletiopsis washingtonensis</name>
    <dbReference type="NCBI Taxonomy" id="58919"/>
    <lineage>
        <taxon>Eukaryota</taxon>
        <taxon>Fungi</taxon>
        <taxon>Dikarya</taxon>
        <taxon>Basidiomycota</taxon>
        <taxon>Ustilaginomycotina</taxon>
        <taxon>Exobasidiomycetes</taxon>
        <taxon>Entylomatales</taxon>
        <taxon>Entylomatales incertae sedis</taxon>
        <taxon>Tilletiopsis</taxon>
    </lineage>
</organism>
<accession>A0A316Z3D8</accession>
<reference evidence="5 6" key="1">
    <citation type="journal article" date="2018" name="Mol. Biol. Evol.">
        <title>Broad Genomic Sampling Reveals a Smut Pathogenic Ancestry of the Fungal Clade Ustilaginomycotina.</title>
        <authorList>
            <person name="Kijpornyongpan T."/>
            <person name="Mondo S.J."/>
            <person name="Barry K."/>
            <person name="Sandor L."/>
            <person name="Lee J."/>
            <person name="Lipzen A."/>
            <person name="Pangilinan J."/>
            <person name="LaButti K."/>
            <person name="Hainaut M."/>
            <person name="Henrissat B."/>
            <person name="Grigoriev I.V."/>
            <person name="Spatafora J.W."/>
            <person name="Aime M.C."/>
        </authorList>
    </citation>
    <scope>NUCLEOTIDE SEQUENCE [LARGE SCALE GENOMIC DNA]</scope>
    <source>
        <strain evidence="5 6">MCA 4186</strain>
    </source>
</reference>
<dbReference type="OrthoDB" id="66881at2759"/>
<evidence type="ECO:0000256" key="2">
    <source>
        <dbReference type="ARBA" id="ARBA00022827"/>
    </source>
</evidence>
<dbReference type="InterPro" id="IPR036188">
    <property type="entry name" value="FAD/NAD-bd_sf"/>
</dbReference>
<evidence type="ECO:0000313" key="6">
    <source>
        <dbReference type="Proteomes" id="UP000245946"/>
    </source>
</evidence>
<keyword evidence="2" id="KW-0274">FAD</keyword>